<organism evidence="1">
    <name type="scientific">bioreactor metagenome</name>
    <dbReference type="NCBI Taxonomy" id="1076179"/>
    <lineage>
        <taxon>unclassified sequences</taxon>
        <taxon>metagenomes</taxon>
        <taxon>ecological metagenomes</taxon>
    </lineage>
</organism>
<sequence length="81" mass="8843">MDGRQQVDDLLALSAEADDNQQILGLYGADISMQRLGRMQEHGRRAQGRESCCNLSCNMPGLSHAADNDLSPAGQKQIQSR</sequence>
<name>A0A645AER3_9ZZZZ</name>
<comment type="caution">
    <text evidence="1">The sequence shown here is derived from an EMBL/GenBank/DDBJ whole genome shotgun (WGS) entry which is preliminary data.</text>
</comment>
<proteinExistence type="predicted"/>
<accession>A0A645AER3</accession>
<dbReference type="EMBL" id="VSSQ01012482">
    <property type="protein sequence ID" value="MPM49333.1"/>
    <property type="molecule type" value="Genomic_DNA"/>
</dbReference>
<gene>
    <name evidence="1" type="ORF">SDC9_96062</name>
</gene>
<dbReference type="AlphaFoldDB" id="A0A645AER3"/>
<protein>
    <submittedName>
        <fullName evidence="1">Uncharacterized protein</fullName>
    </submittedName>
</protein>
<evidence type="ECO:0000313" key="1">
    <source>
        <dbReference type="EMBL" id="MPM49333.1"/>
    </source>
</evidence>
<reference evidence="1" key="1">
    <citation type="submission" date="2019-08" db="EMBL/GenBank/DDBJ databases">
        <authorList>
            <person name="Kucharzyk K."/>
            <person name="Murdoch R.W."/>
            <person name="Higgins S."/>
            <person name="Loffler F."/>
        </authorList>
    </citation>
    <scope>NUCLEOTIDE SEQUENCE</scope>
</reference>